<sequence length="562" mass="62011">MATACTETHESYHVSLEELCARAGVAQFGDIESAWDYVEGRDLLDLDVAASCSAQLDFIAKFKLHWASALPHSLGIPEEWKQIGRPTAWNLQTWMHSAALMSWLQPIDEHTTTLSEAQLATNHDDLSSFAPDFSLRAPQSSVPRSEDDQPFSKNSLYTLPFFFEIVTYPGDEDNATFSIPSFFLSTPGCVLVPKLQLDFPPPLQGASECPSETFGLLMDSYNPFPSSIDLMKATLLEPALLVGMKGPSPWPSHISSHPVSSTIPPTSMDLKVRDLSQVIQPSLDTHLLNWCLRCEQNVQAKVPLPFVSSSSLPPCFMIFGILYDADGLVIVAHIPYPAASPAMATTSDCTLSYAYLSCIVDRIPMTGADRPSSLDASTESLILANFRAALALSSLQRHAFMMLTLWERVEWPTAIVDVFAALSGSGKSEDGSGSQYYDYSEDNDSCTDDRIDEEEEDDRSRKSADIDHDHDHDHDYDDDGDGDPIENKSKSNKGGARDDYVGDEDGSRENEDGGGIQDYGYSEDHGNITDGRNEEEEDGRSHKSVDIDHDHDVTIGLYHEYI</sequence>
<dbReference type="Proteomes" id="UP000030671">
    <property type="component" value="Unassembled WGS sequence"/>
</dbReference>
<feature type="compositionally biased region" description="Basic and acidic residues" evidence="1">
    <location>
        <begin position="485"/>
        <end position="511"/>
    </location>
</feature>
<evidence type="ECO:0000256" key="1">
    <source>
        <dbReference type="SAM" id="MobiDB-lite"/>
    </source>
</evidence>
<dbReference type="OrthoDB" id="2803005at2759"/>
<dbReference type="AlphaFoldDB" id="W4K942"/>
<gene>
    <name evidence="2" type="ORF">HETIRDRAFT_418191</name>
</gene>
<accession>W4K942</accession>
<evidence type="ECO:0000313" key="2">
    <source>
        <dbReference type="EMBL" id="ETW82347.1"/>
    </source>
</evidence>
<keyword evidence="3" id="KW-1185">Reference proteome</keyword>
<protein>
    <submittedName>
        <fullName evidence="2">Uncharacterized protein</fullName>
    </submittedName>
</protein>
<feature type="compositionally biased region" description="Low complexity" evidence="1">
    <location>
        <begin position="425"/>
        <end position="434"/>
    </location>
</feature>
<dbReference type="RefSeq" id="XP_009546874.1">
    <property type="nucleotide sequence ID" value="XM_009548579.1"/>
</dbReference>
<feature type="compositionally biased region" description="Acidic residues" evidence="1">
    <location>
        <begin position="439"/>
        <end position="457"/>
    </location>
</feature>
<organism evidence="2 3">
    <name type="scientific">Heterobasidion irregulare (strain TC 32-1)</name>
    <dbReference type="NCBI Taxonomy" id="747525"/>
    <lineage>
        <taxon>Eukaryota</taxon>
        <taxon>Fungi</taxon>
        <taxon>Dikarya</taxon>
        <taxon>Basidiomycota</taxon>
        <taxon>Agaricomycotina</taxon>
        <taxon>Agaricomycetes</taxon>
        <taxon>Russulales</taxon>
        <taxon>Bondarzewiaceae</taxon>
        <taxon>Heterobasidion</taxon>
        <taxon>Heterobasidion annosum species complex</taxon>
    </lineage>
</organism>
<dbReference type="GeneID" id="20673454"/>
<evidence type="ECO:0000313" key="3">
    <source>
        <dbReference type="Proteomes" id="UP000030671"/>
    </source>
</evidence>
<dbReference type="eggNOG" id="ENOG502QQ65">
    <property type="taxonomic scope" value="Eukaryota"/>
</dbReference>
<feature type="compositionally biased region" description="Basic and acidic residues" evidence="1">
    <location>
        <begin position="458"/>
        <end position="475"/>
    </location>
</feature>
<reference evidence="2 3" key="1">
    <citation type="journal article" date="2012" name="New Phytol.">
        <title>Insight into trade-off between wood decay and parasitism from the genome of a fungal forest pathogen.</title>
        <authorList>
            <person name="Olson A."/>
            <person name="Aerts A."/>
            <person name="Asiegbu F."/>
            <person name="Belbahri L."/>
            <person name="Bouzid O."/>
            <person name="Broberg A."/>
            <person name="Canback B."/>
            <person name="Coutinho P.M."/>
            <person name="Cullen D."/>
            <person name="Dalman K."/>
            <person name="Deflorio G."/>
            <person name="van Diepen L.T."/>
            <person name="Dunand C."/>
            <person name="Duplessis S."/>
            <person name="Durling M."/>
            <person name="Gonthier P."/>
            <person name="Grimwood J."/>
            <person name="Fossdal C.G."/>
            <person name="Hansson D."/>
            <person name="Henrissat B."/>
            <person name="Hietala A."/>
            <person name="Himmelstrand K."/>
            <person name="Hoffmeister D."/>
            <person name="Hogberg N."/>
            <person name="James T.Y."/>
            <person name="Karlsson M."/>
            <person name="Kohler A."/>
            <person name="Kues U."/>
            <person name="Lee Y.H."/>
            <person name="Lin Y.C."/>
            <person name="Lind M."/>
            <person name="Lindquist E."/>
            <person name="Lombard V."/>
            <person name="Lucas S."/>
            <person name="Lunden K."/>
            <person name="Morin E."/>
            <person name="Murat C."/>
            <person name="Park J."/>
            <person name="Raffaello T."/>
            <person name="Rouze P."/>
            <person name="Salamov A."/>
            <person name="Schmutz J."/>
            <person name="Solheim H."/>
            <person name="Stahlberg J."/>
            <person name="Velez H."/>
            <person name="de Vries R.P."/>
            <person name="Wiebenga A."/>
            <person name="Woodward S."/>
            <person name="Yakovlev I."/>
            <person name="Garbelotto M."/>
            <person name="Martin F."/>
            <person name="Grigoriev I.V."/>
            <person name="Stenlid J."/>
        </authorList>
    </citation>
    <scope>NUCLEOTIDE SEQUENCE [LARGE SCALE GENOMIC DNA]</scope>
    <source>
        <strain evidence="2 3">TC 32-1</strain>
    </source>
</reference>
<dbReference type="EMBL" id="KI925458">
    <property type="protein sequence ID" value="ETW82347.1"/>
    <property type="molecule type" value="Genomic_DNA"/>
</dbReference>
<proteinExistence type="predicted"/>
<dbReference type="HOGENOM" id="CLU_025071_0_0_1"/>
<dbReference type="InParanoid" id="W4K942"/>
<name>W4K942_HETIT</name>
<feature type="region of interest" description="Disordered" evidence="1">
    <location>
        <begin position="425"/>
        <end position="547"/>
    </location>
</feature>
<dbReference type="KEGG" id="hir:HETIRDRAFT_418191"/>